<protein>
    <submittedName>
        <fullName evidence="1">Uncharacterized protein</fullName>
    </submittedName>
</protein>
<keyword evidence="2" id="KW-1185">Reference proteome</keyword>
<reference evidence="1 2" key="1">
    <citation type="submission" date="2020-08" db="EMBL/GenBank/DDBJ databases">
        <title>Sequencing the genomes of 1000 actinobacteria strains.</title>
        <authorList>
            <person name="Klenk H.-P."/>
        </authorList>
    </citation>
    <scope>NUCLEOTIDE SEQUENCE [LARGE SCALE GENOMIC DNA]</scope>
    <source>
        <strain evidence="1 2">DSM 45486</strain>
    </source>
</reference>
<dbReference type="RefSeq" id="WP_184918464.1">
    <property type="nucleotide sequence ID" value="NZ_JACHMO010000001.1"/>
</dbReference>
<sequence>MRRFRGVGIALVVVALYMAGFLVYAQHDRPEFIQDRIVVEAAERACAAMTREVGAVVGEPVQAIRARNDAVIAMIDTVRAVGEDRIEDDRPTAAWLDDWRMLVDARARYADDLAAGRDPEWAVPVVDERPITERMIAVELDCAVPPEVAEGR</sequence>
<proteinExistence type="predicted"/>
<dbReference type="Proteomes" id="UP000552097">
    <property type="component" value="Unassembled WGS sequence"/>
</dbReference>
<dbReference type="AlphaFoldDB" id="A0A7W9HHH4"/>
<organism evidence="1 2">
    <name type="scientific">Saccharothrix ecbatanensis</name>
    <dbReference type="NCBI Taxonomy" id="1105145"/>
    <lineage>
        <taxon>Bacteria</taxon>
        <taxon>Bacillati</taxon>
        <taxon>Actinomycetota</taxon>
        <taxon>Actinomycetes</taxon>
        <taxon>Pseudonocardiales</taxon>
        <taxon>Pseudonocardiaceae</taxon>
        <taxon>Saccharothrix</taxon>
    </lineage>
</organism>
<evidence type="ECO:0000313" key="2">
    <source>
        <dbReference type="Proteomes" id="UP000552097"/>
    </source>
</evidence>
<accession>A0A7W9HHH4</accession>
<comment type="caution">
    <text evidence="1">The sequence shown here is derived from an EMBL/GenBank/DDBJ whole genome shotgun (WGS) entry which is preliminary data.</text>
</comment>
<name>A0A7W9HHH4_9PSEU</name>
<gene>
    <name evidence="1" type="ORF">F4560_001781</name>
</gene>
<evidence type="ECO:0000313" key="1">
    <source>
        <dbReference type="EMBL" id="MBB5802013.1"/>
    </source>
</evidence>
<dbReference type="EMBL" id="JACHMO010000001">
    <property type="protein sequence ID" value="MBB5802013.1"/>
    <property type="molecule type" value="Genomic_DNA"/>
</dbReference>